<feature type="transmembrane region" description="Helical" evidence="1">
    <location>
        <begin position="6"/>
        <end position="23"/>
    </location>
</feature>
<keyword evidence="1" id="KW-0812">Transmembrane</keyword>
<dbReference type="EMBL" id="LHXV01000017">
    <property type="protein sequence ID" value="KXB01312.1"/>
    <property type="molecule type" value="Genomic_DNA"/>
</dbReference>
<evidence type="ECO:0000313" key="3">
    <source>
        <dbReference type="Proteomes" id="UP000070344"/>
    </source>
</evidence>
<proteinExistence type="predicted"/>
<accession>A0A133V4E0</accession>
<gene>
    <name evidence="2" type="ORF">AKJ41_02045</name>
</gene>
<evidence type="ECO:0000256" key="1">
    <source>
        <dbReference type="SAM" id="Phobius"/>
    </source>
</evidence>
<dbReference type="AlphaFoldDB" id="A0A133V4E0"/>
<comment type="caution">
    <text evidence="2">The sequence shown here is derived from an EMBL/GenBank/DDBJ whole genome shotgun (WGS) entry which is preliminary data.</text>
</comment>
<organism evidence="2 3">
    <name type="scientific">candidate division MSBL1 archaeon SCGC-AAA259O05</name>
    <dbReference type="NCBI Taxonomy" id="1698271"/>
    <lineage>
        <taxon>Archaea</taxon>
        <taxon>Methanobacteriati</taxon>
        <taxon>Methanobacteriota</taxon>
        <taxon>candidate division MSBL1</taxon>
    </lineage>
</organism>
<name>A0A133V4E0_9EURY</name>
<reference evidence="2 3" key="1">
    <citation type="journal article" date="2016" name="Sci. Rep.">
        <title>Metabolic traits of an uncultured archaeal lineage -MSBL1- from brine pools of the Red Sea.</title>
        <authorList>
            <person name="Mwirichia R."/>
            <person name="Alam I."/>
            <person name="Rashid M."/>
            <person name="Vinu M."/>
            <person name="Ba-Alawi W."/>
            <person name="Anthony Kamau A."/>
            <person name="Kamanda Ngugi D."/>
            <person name="Goker M."/>
            <person name="Klenk H.P."/>
            <person name="Bajic V."/>
            <person name="Stingl U."/>
        </authorList>
    </citation>
    <scope>NUCLEOTIDE SEQUENCE [LARGE SCALE GENOMIC DNA]</scope>
    <source>
        <strain evidence="2">SCGC-AAA259O05</strain>
    </source>
</reference>
<protein>
    <submittedName>
        <fullName evidence="2">Uncharacterized protein</fullName>
    </submittedName>
</protein>
<keyword evidence="1" id="KW-1133">Transmembrane helix</keyword>
<evidence type="ECO:0000313" key="2">
    <source>
        <dbReference type="EMBL" id="KXB01312.1"/>
    </source>
</evidence>
<keyword evidence="3" id="KW-1185">Reference proteome</keyword>
<sequence>MGQATSWILLVIGLTVHFLDYFLHIRYKAVIQRLEANVGKIRLIGYLGDIISILAVLKLLEII</sequence>
<dbReference type="Proteomes" id="UP000070344">
    <property type="component" value="Unassembled WGS sequence"/>
</dbReference>
<keyword evidence="1" id="KW-0472">Membrane</keyword>